<evidence type="ECO:0000256" key="1">
    <source>
        <dbReference type="ARBA" id="ARBA00005417"/>
    </source>
</evidence>
<dbReference type="AlphaFoldDB" id="A0A916QEQ3"/>
<dbReference type="PANTHER" id="PTHR43776:SF7">
    <property type="entry name" value="D,D-DIPEPTIDE TRANSPORT ATP-BINDING PROTEIN DDPF-RELATED"/>
    <property type="match status" value="1"/>
</dbReference>
<feature type="region of interest" description="Disordered" evidence="5">
    <location>
        <begin position="1"/>
        <end position="21"/>
    </location>
</feature>
<dbReference type="PROSITE" id="PS50893">
    <property type="entry name" value="ABC_TRANSPORTER_2"/>
    <property type="match status" value="1"/>
</dbReference>
<reference evidence="7" key="2">
    <citation type="journal article" date="2021" name="Data Brief">
        <title>Draft genome sequence data of the facultative, thermophilic, xylanolytic bacterium Paenibacillus sp. strain DA-C8.</title>
        <authorList>
            <person name="Chhe C."/>
            <person name="Uke A."/>
            <person name="Baramee S."/>
            <person name="Ungkulpasvich U."/>
            <person name="Tachaapaikoon C."/>
            <person name="Pason P."/>
            <person name="Waeonukul R."/>
            <person name="Ratanakhanokchai K."/>
            <person name="Kosugi A."/>
        </authorList>
    </citation>
    <scope>NUCLEOTIDE SEQUENCE</scope>
    <source>
        <strain evidence="7">DA-C8</strain>
    </source>
</reference>
<evidence type="ECO:0000256" key="4">
    <source>
        <dbReference type="ARBA" id="ARBA00022840"/>
    </source>
</evidence>
<dbReference type="InterPro" id="IPR013563">
    <property type="entry name" value="Oligopep_ABC_C"/>
</dbReference>
<dbReference type="EMBL" id="BMAQ01000006">
    <property type="protein sequence ID" value="GFR37599.1"/>
    <property type="molecule type" value="Genomic_DNA"/>
</dbReference>
<dbReference type="InterPro" id="IPR003593">
    <property type="entry name" value="AAA+_ATPase"/>
</dbReference>
<evidence type="ECO:0000259" key="6">
    <source>
        <dbReference type="PROSITE" id="PS50893"/>
    </source>
</evidence>
<dbReference type="RefSeq" id="WP_200965887.1">
    <property type="nucleotide sequence ID" value="NZ_BMAQ01000006.1"/>
</dbReference>
<evidence type="ECO:0000313" key="7">
    <source>
        <dbReference type="EMBL" id="GFR37599.1"/>
    </source>
</evidence>
<protein>
    <submittedName>
        <fullName evidence="7">ABC transporter ATP-binding protein</fullName>
    </submittedName>
</protein>
<dbReference type="InterPro" id="IPR003439">
    <property type="entry name" value="ABC_transporter-like_ATP-bd"/>
</dbReference>
<dbReference type="InterPro" id="IPR017871">
    <property type="entry name" value="ABC_transporter-like_CS"/>
</dbReference>
<dbReference type="NCBIfam" id="TIGR01727">
    <property type="entry name" value="oligo_HPY"/>
    <property type="match status" value="1"/>
</dbReference>
<reference evidence="7" key="1">
    <citation type="submission" date="2020-08" db="EMBL/GenBank/DDBJ databases">
        <authorList>
            <person name="Uke A."/>
            <person name="Chhe C."/>
            <person name="Baramee S."/>
            <person name="Kosugi A."/>
        </authorList>
    </citation>
    <scope>NUCLEOTIDE SEQUENCE</scope>
    <source>
        <strain evidence="7">DA-C8</strain>
    </source>
</reference>
<dbReference type="FunFam" id="3.40.50.300:FF:000016">
    <property type="entry name" value="Oligopeptide ABC transporter ATP-binding component"/>
    <property type="match status" value="1"/>
</dbReference>
<sequence>MRTRSSERTEHKDAGVEVRGAQAAEPLVRVEQLKKYYGDPNKRFALKKPRVVKAVDGVSFDLFPGETLGLVGESGCGKSTTGRAILHLERPTAGRVVFDGRDLSELSSEERRRLRREMQIVFQDPYSSLNARMKVRQILAEPFKIHGLHRGQETKQVQELLEMVGLPRSSMDKYPHEFSGGQRQRIVIARAIALRPKFIVCDEPVSALDVSVQSQIVNLFGRLQKELDLTYLFISHDLSIVRHVSDRVGVMYLGKLVELGSKSDIFQDAKHPYTQALMSAIPVPNPKLQREREKITLRGELPSPLNPPNGCRFHTRCPWAQELCRQAEPKWQEVKPGHWAACHFAEEGDR</sequence>
<dbReference type="GO" id="GO:0055085">
    <property type="term" value="P:transmembrane transport"/>
    <property type="evidence" value="ECO:0007669"/>
    <property type="project" value="UniProtKB-ARBA"/>
</dbReference>
<organism evidence="7 8">
    <name type="scientific">Insulibacter thermoxylanivorax</name>
    <dbReference type="NCBI Taxonomy" id="2749268"/>
    <lineage>
        <taxon>Bacteria</taxon>
        <taxon>Bacillati</taxon>
        <taxon>Bacillota</taxon>
        <taxon>Bacilli</taxon>
        <taxon>Bacillales</taxon>
        <taxon>Paenibacillaceae</taxon>
        <taxon>Insulibacter</taxon>
    </lineage>
</organism>
<dbReference type="PANTHER" id="PTHR43776">
    <property type="entry name" value="TRANSPORT ATP-BINDING PROTEIN"/>
    <property type="match status" value="1"/>
</dbReference>
<proteinExistence type="inferred from homology"/>
<keyword evidence="2" id="KW-0813">Transport</keyword>
<gene>
    <name evidence="7" type="ORF">PRECH8_08950</name>
</gene>
<accession>A0A916QEQ3</accession>
<comment type="caution">
    <text evidence="7">The sequence shown here is derived from an EMBL/GenBank/DDBJ whole genome shotgun (WGS) entry which is preliminary data.</text>
</comment>
<dbReference type="Gene3D" id="3.40.50.300">
    <property type="entry name" value="P-loop containing nucleotide triphosphate hydrolases"/>
    <property type="match status" value="1"/>
</dbReference>
<dbReference type="Proteomes" id="UP000654993">
    <property type="component" value="Unassembled WGS sequence"/>
</dbReference>
<dbReference type="Pfam" id="PF08352">
    <property type="entry name" value="oligo_HPY"/>
    <property type="match status" value="1"/>
</dbReference>
<feature type="domain" description="ABC transporter" evidence="6">
    <location>
        <begin position="28"/>
        <end position="278"/>
    </location>
</feature>
<evidence type="ECO:0000313" key="8">
    <source>
        <dbReference type="Proteomes" id="UP000654993"/>
    </source>
</evidence>
<keyword evidence="4 7" id="KW-0067">ATP-binding</keyword>
<dbReference type="SUPFAM" id="SSF52540">
    <property type="entry name" value="P-loop containing nucleoside triphosphate hydrolases"/>
    <property type="match status" value="1"/>
</dbReference>
<evidence type="ECO:0000256" key="3">
    <source>
        <dbReference type="ARBA" id="ARBA00022741"/>
    </source>
</evidence>
<dbReference type="SMART" id="SM00382">
    <property type="entry name" value="AAA"/>
    <property type="match status" value="1"/>
</dbReference>
<dbReference type="Pfam" id="PF00005">
    <property type="entry name" value="ABC_tran"/>
    <property type="match status" value="1"/>
</dbReference>
<name>A0A916QEQ3_9BACL</name>
<keyword evidence="8" id="KW-1185">Reference proteome</keyword>
<feature type="compositionally biased region" description="Basic and acidic residues" evidence="5">
    <location>
        <begin position="1"/>
        <end position="16"/>
    </location>
</feature>
<keyword evidence="3" id="KW-0547">Nucleotide-binding</keyword>
<comment type="similarity">
    <text evidence="1">Belongs to the ABC transporter superfamily.</text>
</comment>
<dbReference type="GO" id="GO:0016887">
    <property type="term" value="F:ATP hydrolysis activity"/>
    <property type="evidence" value="ECO:0007669"/>
    <property type="project" value="InterPro"/>
</dbReference>
<evidence type="ECO:0000256" key="2">
    <source>
        <dbReference type="ARBA" id="ARBA00022448"/>
    </source>
</evidence>
<dbReference type="PROSITE" id="PS00211">
    <property type="entry name" value="ABC_TRANSPORTER_1"/>
    <property type="match status" value="1"/>
</dbReference>
<dbReference type="NCBIfam" id="NF008453">
    <property type="entry name" value="PRK11308.1"/>
    <property type="match status" value="1"/>
</dbReference>
<evidence type="ECO:0000256" key="5">
    <source>
        <dbReference type="SAM" id="MobiDB-lite"/>
    </source>
</evidence>
<dbReference type="GO" id="GO:0005524">
    <property type="term" value="F:ATP binding"/>
    <property type="evidence" value="ECO:0007669"/>
    <property type="project" value="UniProtKB-KW"/>
</dbReference>
<dbReference type="InterPro" id="IPR027417">
    <property type="entry name" value="P-loop_NTPase"/>
</dbReference>
<dbReference type="InterPro" id="IPR050319">
    <property type="entry name" value="ABC_transp_ATP-bind"/>
</dbReference>
<dbReference type="CDD" id="cd03257">
    <property type="entry name" value="ABC_NikE_OppD_transporters"/>
    <property type="match status" value="1"/>
</dbReference>
<dbReference type="GO" id="GO:0015833">
    <property type="term" value="P:peptide transport"/>
    <property type="evidence" value="ECO:0007669"/>
    <property type="project" value="InterPro"/>
</dbReference>